<comment type="caution">
    <text evidence="2">The sequence shown here is derived from an EMBL/GenBank/DDBJ whole genome shotgun (WGS) entry which is preliminary data.</text>
</comment>
<reference evidence="2 3" key="1">
    <citation type="journal article" date="2016" name="Nat. Commun.">
        <title>Thousands of microbial genomes shed light on interconnected biogeochemical processes in an aquifer system.</title>
        <authorList>
            <person name="Anantharaman K."/>
            <person name="Brown C.T."/>
            <person name="Hug L.A."/>
            <person name="Sharon I."/>
            <person name="Castelle C.J."/>
            <person name="Probst A.J."/>
            <person name="Thomas B.C."/>
            <person name="Singh A."/>
            <person name="Wilkins M.J."/>
            <person name="Karaoz U."/>
            <person name="Brodie E.L."/>
            <person name="Williams K.H."/>
            <person name="Hubbard S.S."/>
            <person name="Banfield J.F."/>
        </authorList>
    </citation>
    <scope>NUCLEOTIDE SEQUENCE [LARGE SCALE GENOMIC DNA]</scope>
</reference>
<keyword evidence="1" id="KW-1133">Transmembrane helix</keyword>
<dbReference type="InterPro" id="IPR032820">
    <property type="entry name" value="ATPase_put"/>
</dbReference>
<dbReference type="AlphaFoldDB" id="A0A1F7F5Q1"/>
<evidence type="ECO:0008006" key="4">
    <source>
        <dbReference type="Google" id="ProtNLM"/>
    </source>
</evidence>
<gene>
    <name evidence="2" type="ORF">A2519_05590</name>
</gene>
<keyword evidence="1" id="KW-0812">Transmembrane</keyword>
<feature type="transmembrane region" description="Helical" evidence="1">
    <location>
        <begin position="42"/>
        <end position="59"/>
    </location>
</feature>
<evidence type="ECO:0000313" key="3">
    <source>
        <dbReference type="Proteomes" id="UP000179243"/>
    </source>
</evidence>
<evidence type="ECO:0000256" key="1">
    <source>
        <dbReference type="SAM" id="Phobius"/>
    </source>
</evidence>
<keyword evidence="1" id="KW-0472">Membrane</keyword>
<proteinExistence type="predicted"/>
<feature type="transmembrane region" description="Helical" evidence="1">
    <location>
        <begin position="12"/>
        <end position="36"/>
    </location>
</feature>
<dbReference type="EMBL" id="MFYX01000116">
    <property type="protein sequence ID" value="OGK01913.1"/>
    <property type="molecule type" value="Genomic_DNA"/>
</dbReference>
<dbReference type="Pfam" id="PF09527">
    <property type="entry name" value="ATPase_gene1"/>
    <property type="match status" value="1"/>
</dbReference>
<dbReference type="Proteomes" id="UP000179243">
    <property type="component" value="Unassembled WGS sequence"/>
</dbReference>
<protein>
    <recommendedName>
        <fullName evidence="4">AtpZ/AtpI family protein</fullName>
    </recommendedName>
</protein>
<sequence length="81" mass="9111">MDKSGKSALSNMMWVSTLGIHLVLTTVVGFVIGYYADKWFETAPLFIIIFVILGIASGFRQILKEIRHLNEQDIPKDPSNN</sequence>
<name>A0A1F7F5Q1_UNCRA</name>
<evidence type="ECO:0000313" key="2">
    <source>
        <dbReference type="EMBL" id="OGK01913.1"/>
    </source>
</evidence>
<organism evidence="2 3">
    <name type="scientific">Candidatus Raymondbacteria bacterium RIFOXYD12_FULL_49_13</name>
    <dbReference type="NCBI Taxonomy" id="1817890"/>
    <lineage>
        <taxon>Bacteria</taxon>
        <taxon>Raymondiibacteriota</taxon>
    </lineage>
</organism>
<accession>A0A1F7F5Q1</accession>